<reference evidence="1" key="1">
    <citation type="submission" date="2023-10" db="EMBL/GenBank/DDBJ databases">
        <title>Genome assembly of Pristionchus species.</title>
        <authorList>
            <person name="Yoshida K."/>
            <person name="Sommer R.J."/>
        </authorList>
    </citation>
    <scope>NUCLEOTIDE SEQUENCE</scope>
    <source>
        <strain evidence="1">RS0144</strain>
    </source>
</reference>
<dbReference type="AlphaFoldDB" id="A0AAV5SFK9"/>
<evidence type="ECO:0000313" key="1">
    <source>
        <dbReference type="EMBL" id="GMS82096.1"/>
    </source>
</evidence>
<organism evidence="1 2">
    <name type="scientific">Pristionchus entomophagus</name>
    <dbReference type="NCBI Taxonomy" id="358040"/>
    <lineage>
        <taxon>Eukaryota</taxon>
        <taxon>Metazoa</taxon>
        <taxon>Ecdysozoa</taxon>
        <taxon>Nematoda</taxon>
        <taxon>Chromadorea</taxon>
        <taxon>Rhabditida</taxon>
        <taxon>Rhabditina</taxon>
        <taxon>Diplogasteromorpha</taxon>
        <taxon>Diplogasteroidea</taxon>
        <taxon>Neodiplogasteridae</taxon>
        <taxon>Pristionchus</taxon>
    </lineage>
</organism>
<protein>
    <recommendedName>
        <fullName evidence="3">Receptor L-domain domain-containing protein</fullName>
    </recommendedName>
</protein>
<comment type="caution">
    <text evidence="1">The sequence shown here is derived from an EMBL/GenBank/DDBJ whole genome shotgun (WGS) entry which is preliminary data.</text>
</comment>
<sequence length="144" mass="16405">TIVTLPKKIKEGGWSCRNWESLLTIHREKTIFLTINDAITSPAIHKIEEDTFIIDISNNIPLLPKTYLETLAKDTYKFIYLSRNNSLYTLNTDTMEFLPDLSFSGFYAISEIIGVHGGMVTVIGKESRLHRGVMMTARLPDGYY</sequence>
<gene>
    <name evidence="1" type="ORF">PENTCL1PPCAC_4271</name>
</gene>
<name>A0AAV5SFK9_9BILA</name>
<feature type="non-terminal residue" evidence="1">
    <location>
        <position position="1"/>
    </location>
</feature>
<evidence type="ECO:0008006" key="3">
    <source>
        <dbReference type="Google" id="ProtNLM"/>
    </source>
</evidence>
<dbReference type="EMBL" id="BTSX01000001">
    <property type="protein sequence ID" value="GMS82096.1"/>
    <property type="molecule type" value="Genomic_DNA"/>
</dbReference>
<proteinExistence type="predicted"/>
<keyword evidence="2" id="KW-1185">Reference proteome</keyword>
<dbReference type="Proteomes" id="UP001432027">
    <property type="component" value="Unassembled WGS sequence"/>
</dbReference>
<evidence type="ECO:0000313" key="2">
    <source>
        <dbReference type="Proteomes" id="UP001432027"/>
    </source>
</evidence>
<accession>A0AAV5SFK9</accession>